<dbReference type="PRINTS" id="PR00455">
    <property type="entry name" value="HTHTETR"/>
</dbReference>
<accession>A0A846XP37</accession>
<keyword evidence="3 5" id="KW-0238">DNA-binding</keyword>
<dbReference type="GO" id="GO:0003700">
    <property type="term" value="F:DNA-binding transcription factor activity"/>
    <property type="evidence" value="ECO:0007669"/>
    <property type="project" value="TreeGrafter"/>
</dbReference>
<evidence type="ECO:0000259" key="7">
    <source>
        <dbReference type="PROSITE" id="PS50977"/>
    </source>
</evidence>
<dbReference type="InterPro" id="IPR009057">
    <property type="entry name" value="Homeodomain-like_sf"/>
</dbReference>
<sequence>MGAEQTAAAAAADRRHQLLDRLADVIAESGIEGVSIRTLATRAEVSIGTVQYYFSTKDELLHRVWEYVRDEATQRFDAGAVATLPPRERLARLVELLVAPTSDDRLARVWLALVARAAHDDDIAALHRGQWQRTENLIARALVSANPARSGESGDAAAELLALADGLTLAVLTEPERMPPGRALRIARQWTERWVDTSGQPPTALTPSVSVHSGGVRDQPPGLDQDA</sequence>
<comment type="caution">
    <text evidence="8">The sequence shown here is derived from an EMBL/GenBank/DDBJ whole genome shotgun (WGS) entry which is preliminary data.</text>
</comment>
<dbReference type="PANTHER" id="PTHR30055:SF234">
    <property type="entry name" value="HTH-TYPE TRANSCRIPTIONAL REGULATOR BETI"/>
    <property type="match status" value="1"/>
</dbReference>
<dbReference type="InterPro" id="IPR001647">
    <property type="entry name" value="HTH_TetR"/>
</dbReference>
<protein>
    <submittedName>
        <fullName evidence="8">TetR/AcrR family transcriptional regulator</fullName>
    </submittedName>
</protein>
<gene>
    <name evidence="8" type="ORF">HGA08_00840</name>
</gene>
<dbReference type="AlphaFoldDB" id="A0A846XP37"/>
<feature type="region of interest" description="Disordered" evidence="6">
    <location>
        <begin position="195"/>
        <end position="227"/>
    </location>
</feature>
<feature type="compositionally biased region" description="Polar residues" evidence="6">
    <location>
        <begin position="197"/>
        <end position="211"/>
    </location>
</feature>
<keyword evidence="2" id="KW-0805">Transcription regulation</keyword>
<evidence type="ECO:0000256" key="2">
    <source>
        <dbReference type="ARBA" id="ARBA00023015"/>
    </source>
</evidence>
<dbReference type="PROSITE" id="PS50977">
    <property type="entry name" value="HTH_TETR_2"/>
    <property type="match status" value="1"/>
</dbReference>
<dbReference type="InterPro" id="IPR039538">
    <property type="entry name" value="BetI_C"/>
</dbReference>
<evidence type="ECO:0000256" key="4">
    <source>
        <dbReference type="ARBA" id="ARBA00023163"/>
    </source>
</evidence>
<evidence type="ECO:0000256" key="6">
    <source>
        <dbReference type="SAM" id="MobiDB-lite"/>
    </source>
</evidence>
<dbReference type="Proteomes" id="UP000565711">
    <property type="component" value="Unassembled WGS sequence"/>
</dbReference>
<evidence type="ECO:0000256" key="3">
    <source>
        <dbReference type="ARBA" id="ARBA00023125"/>
    </source>
</evidence>
<name>A0A846XP37_9NOCA</name>
<dbReference type="SUPFAM" id="SSF48498">
    <property type="entry name" value="Tetracyclin repressor-like, C-terminal domain"/>
    <property type="match status" value="1"/>
</dbReference>
<dbReference type="PANTHER" id="PTHR30055">
    <property type="entry name" value="HTH-TYPE TRANSCRIPTIONAL REGULATOR RUTR"/>
    <property type="match status" value="1"/>
</dbReference>
<keyword evidence="9" id="KW-1185">Reference proteome</keyword>
<dbReference type="GO" id="GO:0000976">
    <property type="term" value="F:transcription cis-regulatory region binding"/>
    <property type="evidence" value="ECO:0007669"/>
    <property type="project" value="TreeGrafter"/>
</dbReference>
<dbReference type="SUPFAM" id="SSF46689">
    <property type="entry name" value="Homeodomain-like"/>
    <property type="match status" value="1"/>
</dbReference>
<evidence type="ECO:0000256" key="1">
    <source>
        <dbReference type="ARBA" id="ARBA00022491"/>
    </source>
</evidence>
<evidence type="ECO:0000313" key="9">
    <source>
        <dbReference type="Proteomes" id="UP000565711"/>
    </source>
</evidence>
<dbReference type="EMBL" id="JAAXOP010000001">
    <property type="protein sequence ID" value="NKY48756.1"/>
    <property type="molecule type" value="Genomic_DNA"/>
</dbReference>
<dbReference type="Gene3D" id="1.10.357.10">
    <property type="entry name" value="Tetracycline Repressor, domain 2"/>
    <property type="match status" value="1"/>
</dbReference>
<keyword evidence="1" id="KW-0678">Repressor</keyword>
<reference evidence="8 9" key="1">
    <citation type="submission" date="2020-04" db="EMBL/GenBank/DDBJ databases">
        <title>MicrobeNet Type strains.</title>
        <authorList>
            <person name="Nicholson A.C."/>
        </authorList>
    </citation>
    <scope>NUCLEOTIDE SEQUENCE [LARGE SCALE GENOMIC DNA]</scope>
    <source>
        <strain evidence="8 9">JCM 12354</strain>
    </source>
</reference>
<keyword evidence="4" id="KW-0804">Transcription</keyword>
<dbReference type="RefSeq" id="WP_067870086.1">
    <property type="nucleotide sequence ID" value="NZ_JAAXOP010000001.1"/>
</dbReference>
<dbReference type="InterPro" id="IPR036271">
    <property type="entry name" value="Tet_transcr_reg_TetR-rel_C_sf"/>
</dbReference>
<organism evidence="8 9">
    <name type="scientific">Nocardia vermiculata</name>
    <dbReference type="NCBI Taxonomy" id="257274"/>
    <lineage>
        <taxon>Bacteria</taxon>
        <taxon>Bacillati</taxon>
        <taxon>Actinomycetota</taxon>
        <taxon>Actinomycetes</taxon>
        <taxon>Mycobacteriales</taxon>
        <taxon>Nocardiaceae</taxon>
        <taxon>Nocardia</taxon>
    </lineage>
</organism>
<evidence type="ECO:0000313" key="8">
    <source>
        <dbReference type="EMBL" id="NKY48756.1"/>
    </source>
</evidence>
<dbReference type="Pfam" id="PF13977">
    <property type="entry name" value="TetR_C_6"/>
    <property type="match status" value="1"/>
</dbReference>
<feature type="DNA-binding region" description="H-T-H motif" evidence="5">
    <location>
        <begin position="35"/>
        <end position="54"/>
    </location>
</feature>
<dbReference type="Pfam" id="PF00440">
    <property type="entry name" value="TetR_N"/>
    <property type="match status" value="1"/>
</dbReference>
<feature type="domain" description="HTH tetR-type" evidence="7">
    <location>
        <begin position="12"/>
        <end position="72"/>
    </location>
</feature>
<evidence type="ECO:0000256" key="5">
    <source>
        <dbReference type="PROSITE-ProRule" id="PRU00335"/>
    </source>
</evidence>
<dbReference type="InterPro" id="IPR050109">
    <property type="entry name" value="HTH-type_TetR-like_transc_reg"/>
</dbReference>
<proteinExistence type="predicted"/>